<dbReference type="InterPro" id="IPR001668">
    <property type="entry name" value="Mob_Pre"/>
</dbReference>
<feature type="compositionally biased region" description="Basic and acidic residues" evidence="1">
    <location>
        <begin position="292"/>
        <end position="310"/>
    </location>
</feature>
<dbReference type="GO" id="GO:0006310">
    <property type="term" value="P:DNA recombination"/>
    <property type="evidence" value="ECO:0007669"/>
    <property type="project" value="InterPro"/>
</dbReference>
<gene>
    <name evidence="2" type="ORF">NECAME_17995</name>
</gene>
<dbReference type="KEGG" id="nai:NECAME_17995"/>
<dbReference type="AlphaFoldDB" id="W2THN6"/>
<dbReference type="NCBIfam" id="NF041497">
    <property type="entry name" value="MobV"/>
    <property type="match status" value="1"/>
</dbReference>
<proteinExistence type="predicted"/>
<dbReference type="OrthoDB" id="5866629at2759"/>
<dbReference type="CDD" id="cd17242">
    <property type="entry name" value="MobM_relaxase"/>
    <property type="match status" value="1"/>
</dbReference>
<dbReference type="Proteomes" id="UP000053676">
    <property type="component" value="Unassembled WGS sequence"/>
</dbReference>
<evidence type="ECO:0000313" key="3">
    <source>
        <dbReference type="Proteomes" id="UP000053676"/>
    </source>
</evidence>
<name>W2THN6_NECAM</name>
<feature type="region of interest" description="Disordered" evidence="1">
    <location>
        <begin position="285"/>
        <end position="310"/>
    </location>
</feature>
<evidence type="ECO:0000313" key="2">
    <source>
        <dbReference type="EMBL" id="ETN80532.1"/>
    </source>
</evidence>
<keyword evidence="3" id="KW-1185">Reference proteome</keyword>
<organism evidence="2 3">
    <name type="scientific">Necator americanus</name>
    <name type="common">Human hookworm</name>
    <dbReference type="NCBI Taxonomy" id="51031"/>
    <lineage>
        <taxon>Eukaryota</taxon>
        <taxon>Metazoa</taxon>
        <taxon>Ecdysozoa</taxon>
        <taxon>Nematoda</taxon>
        <taxon>Chromadorea</taxon>
        <taxon>Rhabditida</taxon>
        <taxon>Rhabditina</taxon>
        <taxon>Rhabditomorpha</taxon>
        <taxon>Strongyloidea</taxon>
        <taxon>Ancylostomatidae</taxon>
        <taxon>Bunostominae</taxon>
        <taxon>Necator</taxon>
    </lineage>
</organism>
<dbReference type="EMBL" id="KI659058">
    <property type="protein sequence ID" value="ETN80532.1"/>
    <property type="molecule type" value="Genomic_DNA"/>
</dbReference>
<protein>
    <submittedName>
        <fullName evidence="2">Plasmid recombination enzyme</fullName>
    </submittedName>
</protein>
<evidence type="ECO:0000256" key="1">
    <source>
        <dbReference type="SAM" id="MobiDB-lite"/>
    </source>
</evidence>
<dbReference type="Pfam" id="PF01076">
    <property type="entry name" value="Mob_Pre"/>
    <property type="match status" value="1"/>
</dbReference>
<dbReference type="GO" id="GO:0003677">
    <property type="term" value="F:DNA binding"/>
    <property type="evidence" value="ECO:0007669"/>
    <property type="project" value="InterPro"/>
</dbReference>
<dbReference type="Gene3D" id="3.30.930.30">
    <property type="match status" value="1"/>
</dbReference>
<reference evidence="3" key="1">
    <citation type="journal article" date="2014" name="Nat. Genet.">
        <title>Genome of the human hookworm Necator americanus.</title>
        <authorList>
            <person name="Tang Y.T."/>
            <person name="Gao X."/>
            <person name="Rosa B.A."/>
            <person name="Abubucker S."/>
            <person name="Hallsworth-Pepin K."/>
            <person name="Martin J."/>
            <person name="Tyagi R."/>
            <person name="Heizer E."/>
            <person name="Zhang X."/>
            <person name="Bhonagiri-Palsikar V."/>
            <person name="Minx P."/>
            <person name="Warren W.C."/>
            <person name="Wang Q."/>
            <person name="Zhan B."/>
            <person name="Hotez P.J."/>
            <person name="Sternberg P.W."/>
            <person name="Dougall A."/>
            <person name="Gaze S.T."/>
            <person name="Mulvenna J."/>
            <person name="Sotillo J."/>
            <person name="Ranganathan S."/>
            <person name="Rabelo E.M."/>
            <person name="Wilson R.K."/>
            <person name="Felgner P.L."/>
            <person name="Bethony J."/>
            <person name="Hawdon J.M."/>
            <person name="Gasser R.B."/>
            <person name="Loukas A."/>
            <person name="Mitreva M."/>
        </authorList>
    </citation>
    <scope>NUCLEOTIDE SEQUENCE [LARGE SCALE GENOMIC DNA]</scope>
</reference>
<sequence>MAYAIMRCKKLATLGCVAAALRHCYRERPTHNADPQRTPDNNHLAAGSTDQAMGQLRALLPERRRKDAVLAVEYMFGASPEWWREATQEQQEKFLLWARNWLEEKYGADRVIVATIHRDEISPHMSAFVVPLTQDGRLSAKEFVGNRQQLTADQTTFAARMGPLGLKRGLEGSKARHTSIRTYYARVEAAKRHKAVLEPPEPSIADRLNARAYGQKVAQNFSDALRPRLAELEAKEQALSDAREMASQARAALRQQALRLAPVLDALSGLDQVDQEQVLRLVSETSQALKAQRRERQAQRSRDKGRGWSP</sequence>
<accession>W2THN6</accession>